<evidence type="ECO:0000313" key="1">
    <source>
        <dbReference type="EMBL" id="KAJ9074469.1"/>
    </source>
</evidence>
<name>A0ACC2TIB8_9FUNG</name>
<gene>
    <name evidence="1" type="ORF">DSO57_1006119</name>
</gene>
<protein>
    <submittedName>
        <fullName evidence="1">Uncharacterized protein</fullName>
    </submittedName>
</protein>
<sequence>TQQQSTNAPVVRCGRGCPHGSKNRVSATQVPTQREDRGEFNSDTTLKQPVQRAQAARVWSINPWVPKLIWKPTKVTTSKTVRNKEVYVINEISILVLKTWKLKSGSQGKPYVDQSRQKTAQLPVGSNPGLPEIVDPNQEEWKPANLPTCQVSILKVQY</sequence>
<dbReference type="EMBL" id="QTSX02002857">
    <property type="protein sequence ID" value="KAJ9074469.1"/>
    <property type="molecule type" value="Genomic_DNA"/>
</dbReference>
<dbReference type="Proteomes" id="UP001165960">
    <property type="component" value="Unassembled WGS sequence"/>
</dbReference>
<organism evidence="1 2">
    <name type="scientific">Entomophthora muscae</name>
    <dbReference type="NCBI Taxonomy" id="34485"/>
    <lineage>
        <taxon>Eukaryota</taxon>
        <taxon>Fungi</taxon>
        <taxon>Fungi incertae sedis</taxon>
        <taxon>Zoopagomycota</taxon>
        <taxon>Entomophthoromycotina</taxon>
        <taxon>Entomophthoromycetes</taxon>
        <taxon>Entomophthorales</taxon>
        <taxon>Entomophthoraceae</taxon>
        <taxon>Entomophthora</taxon>
    </lineage>
</organism>
<accession>A0ACC2TIB8</accession>
<comment type="caution">
    <text evidence="1">The sequence shown here is derived from an EMBL/GenBank/DDBJ whole genome shotgun (WGS) entry which is preliminary data.</text>
</comment>
<feature type="non-terminal residue" evidence="1">
    <location>
        <position position="1"/>
    </location>
</feature>
<evidence type="ECO:0000313" key="2">
    <source>
        <dbReference type="Proteomes" id="UP001165960"/>
    </source>
</evidence>
<reference evidence="1" key="1">
    <citation type="submission" date="2022-04" db="EMBL/GenBank/DDBJ databases">
        <title>Genome of the entomopathogenic fungus Entomophthora muscae.</title>
        <authorList>
            <person name="Elya C."/>
            <person name="Lovett B.R."/>
            <person name="Lee E."/>
            <person name="Macias A.M."/>
            <person name="Hajek A.E."/>
            <person name="De Bivort B.L."/>
            <person name="Kasson M.T."/>
            <person name="De Fine Licht H.H."/>
            <person name="Stajich J.E."/>
        </authorList>
    </citation>
    <scope>NUCLEOTIDE SEQUENCE</scope>
    <source>
        <strain evidence="1">Berkeley</strain>
    </source>
</reference>
<proteinExistence type="predicted"/>
<keyword evidence="2" id="KW-1185">Reference proteome</keyword>